<evidence type="ECO:0000313" key="1">
    <source>
        <dbReference type="EMBL" id="KAJ2975308.1"/>
    </source>
</evidence>
<reference evidence="1" key="1">
    <citation type="submission" date="2022-08" db="EMBL/GenBank/DDBJ databases">
        <title>Genome Sequence of Lecanicillium fungicola.</title>
        <authorList>
            <person name="Buettner E."/>
        </authorList>
    </citation>
    <scope>NUCLEOTIDE SEQUENCE</scope>
    <source>
        <strain evidence="1">Babe33</strain>
    </source>
</reference>
<sequence length="378" mass="40962">MATSKTAGLLSILLTLAPALVAADVNPGFDVNNAAQVMTDKAGQSWEWGTAAEALLELYNNELSVFGPNPFPNGNVPKADPSVYALSYAKPHINRDSQVLVDNSAVGDPASLGVSAILLGQSDNVYIGAAERQADYLLNIAPKWDNGAISHRPDVAELWADNMAMSFPFLAYQAVSTNDLGLMAETVRQCGLQREVLISGNGQCWQHIIGPQSQDTGLWSTGNGWAAYGMTRVLHTLQKWPQSAGMANEAAQLKGWIKEILDCAMGSDTSDKGLLRNYLDDGSWFGEISGTSVLSAVAYRMAVNDPGMFPQAYIDWADRNRQALSHQQGGDGVFVPAVNPYDWHDRNPYYNGSPEGQAFTVYLYTAYRDCVEHGVCTQ</sequence>
<dbReference type="EMBL" id="JANJQO010000724">
    <property type="protein sequence ID" value="KAJ2975308.1"/>
    <property type="molecule type" value="Genomic_DNA"/>
</dbReference>
<organism evidence="1 2">
    <name type="scientific">Zarea fungicola</name>
    <dbReference type="NCBI Taxonomy" id="93591"/>
    <lineage>
        <taxon>Eukaryota</taxon>
        <taxon>Fungi</taxon>
        <taxon>Dikarya</taxon>
        <taxon>Ascomycota</taxon>
        <taxon>Pezizomycotina</taxon>
        <taxon>Sordariomycetes</taxon>
        <taxon>Hypocreomycetidae</taxon>
        <taxon>Hypocreales</taxon>
        <taxon>Cordycipitaceae</taxon>
        <taxon>Zarea</taxon>
    </lineage>
</organism>
<proteinExistence type="predicted"/>
<comment type="caution">
    <text evidence="1">The sequence shown here is derived from an EMBL/GenBank/DDBJ whole genome shotgun (WGS) entry which is preliminary data.</text>
</comment>
<dbReference type="Proteomes" id="UP001143910">
    <property type="component" value="Unassembled WGS sequence"/>
</dbReference>
<evidence type="ECO:0000313" key="2">
    <source>
        <dbReference type="Proteomes" id="UP001143910"/>
    </source>
</evidence>
<name>A0ACC1N933_9HYPO</name>
<keyword evidence="2" id="KW-1185">Reference proteome</keyword>
<protein>
    <submittedName>
        <fullName evidence="1">Uncharacterized protein</fullName>
    </submittedName>
</protein>
<accession>A0ACC1N933</accession>
<gene>
    <name evidence="1" type="ORF">NQ176_g5586</name>
</gene>